<organism evidence="1 2">
    <name type="scientific">Natronospirillum operosum</name>
    <dbReference type="NCBI Taxonomy" id="2759953"/>
    <lineage>
        <taxon>Bacteria</taxon>
        <taxon>Pseudomonadati</taxon>
        <taxon>Pseudomonadota</taxon>
        <taxon>Gammaproteobacteria</taxon>
        <taxon>Oceanospirillales</taxon>
        <taxon>Natronospirillaceae</taxon>
        <taxon>Natronospirillum</taxon>
    </lineage>
</organism>
<proteinExistence type="predicted"/>
<reference evidence="1 2" key="1">
    <citation type="submission" date="2019-04" db="EMBL/GenBank/DDBJ databases">
        <title>Natronospirillum operosus gen. nov., sp. nov., a haloalkaliphilic satellite isolated from decaying biomass of laboratory culture of cyanobacterium Geitlerinema sp. and proposal of Natronospirillaceae fam. nov. and Saccharospirillaceae fam. nov.</title>
        <authorList>
            <person name="Kevbrin V."/>
            <person name="Boltyanskaya Y."/>
            <person name="Koziaeva V."/>
            <person name="Grouzdev D.S."/>
            <person name="Park M."/>
            <person name="Cho J."/>
        </authorList>
    </citation>
    <scope>NUCLEOTIDE SEQUENCE [LARGE SCALE GENOMIC DNA]</scope>
    <source>
        <strain evidence="1 2">G-116</strain>
    </source>
</reference>
<dbReference type="CDD" id="cd00090">
    <property type="entry name" value="HTH_ARSR"/>
    <property type="match status" value="1"/>
</dbReference>
<dbReference type="InterPro" id="IPR011991">
    <property type="entry name" value="ArsR-like_HTH"/>
</dbReference>
<dbReference type="Gene3D" id="1.10.10.10">
    <property type="entry name" value="Winged helix-like DNA-binding domain superfamily/Winged helix DNA-binding domain"/>
    <property type="match status" value="1"/>
</dbReference>
<evidence type="ECO:0000313" key="1">
    <source>
        <dbReference type="EMBL" id="TGG95237.1"/>
    </source>
</evidence>
<protein>
    <submittedName>
        <fullName evidence="1">MarR family EPS-associated transcriptional regulator</fullName>
    </submittedName>
</protein>
<dbReference type="GO" id="GO:0006355">
    <property type="term" value="P:regulation of DNA-templated transcription"/>
    <property type="evidence" value="ECO:0007669"/>
    <property type="project" value="UniProtKB-ARBA"/>
</dbReference>
<gene>
    <name evidence="1" type="ORF">E4656_02110</name>
</gene>
<dbReference type="NCBIfam" id="TIGR04176">
    <property type="entry name" value="MarR_EPS"/>
    <property type="match status" value="1"/>
</dbReference>
<dbReference type="Pfam" id="PF13412">
    <property type="entry name" value="HTH_24"/>
    <property type="match status" value="1"/>
</dbReference>
<comment type="caution">
    <text evidence="1">The sequence shown here is derived from an EMBL/GenBank/DDBJ whole genome shotgun (WGS) entry which is preliminary data.</text>
</comment>
<dbReference type="OrthoDB" id="8537236at2"/>
<dbReference type="AlphaFoldDB" id="A0A4Z0WH05"/>
<dbReference type="SUPFAM" id="SSF46785">
    <property type="entry name" value="Winged helix' DNA-binding domain"/>
    <property type="match status" value="1"/>
</dbReference>
<sequence>MLTDETRYRILKSLEADPSASQRAIARELGISLGKVNYCLQALIDKGLVKATNFRNSPNKARYLYTLTPQGIEEKSRVTARFLKRKLAEYDEIQREIEELRKDLS</sequence>
<dbReference type="InterPro" id="IPR026433">
    <property type="entry name" value="MarR_EPS"/>
</dbReference>
<dbReference type="RefSeq" id="WP_135480744.1">
    <property type="nucleotide sequence ID" value="NZ_SRMF01000001.1"/>
</dbReference>
<dbReference type="EMBL" id="SRMF01000001">
    <property type="protein sequence ID" value="TGG95237.1"/>
    <property type="molecule type" value="Genomic_DNA"/>
</dbReference>
<accession>A0A4Z0WH05</accession>
<evidence type="ECO:0000313" key="2">
    <source>
        <dbReference type="Proteomes" id="UP000297475"/>
    </source>
</evidence>
<dbReference type="Proteomes" id="UP000297475">
    <property type="component" value="Unassembled WGS sequence"/>
</dbReference>
<dbReference type="InterPro" id="IPR036390">
    <property type="entry name" value="WH_DNA-bd_sf"/>
</dbReference>
<name>A0A4Z0WH05_9GAMM</name>
<dbReference type="InterPro" id="IPR036388">
    <property type="entry name" value="WH-like_DNA-bd_sf"/>
</dbReference>
<keyword evidence="2" id="KW-1185">Reference proteome</keyword>